<protein>
    <submittedName>
        <fullName evidence="2">Uncharacterized protein</fullName>
    </submittedName>
</protein>
<dbReference type="EMBL" id="CP029186">
    <property type="protein sequence ID" value="AWH83672.1"/>
    <property type="molecule type" value="Genomic_DNA"/>
</dbReference>
<feature type="transmembrane region" description="Helical" evidence="1">
    <location>
        <begin position="12"/>
        <end position="32"/>
    </location>
</feature>
<dbReference type="Proteomes" id="UP000244929">
    <property type="component" value="Chromosome"/>
</dbReference>
<name>A0A2S1QTE5_9FLAO</name>
<keyword evidence="1" id="KW-0472">Membrane</keyword>
<keyword evidence="1" id="KW-0812">Transmembrane</keyword>
<dbReference type="AlphaFoldDB" id="A0A2S1QTE5"/>
<reference evidence="2 3" key="1">
    <citation type="submission" date="2018-04" db="EMBL/GenBank/DDBJ databases">
        <title>Genome sequencing of Flavobacterium sp. HYN0059.</title>
        <authorList>
            <person name="Yi H."/>
            <person name="Baek C."/>
        </authorList>
    </citation>
    <scope>NUCLEOTIDE SEQUENCE [LARGE SCALE GENOMIC DNA]</scope>
    <source>
        <strain evidence="2 3">HYN0059</strain>
    </source>
</reference>
<evidence type="ECO:0000313" key="2">
    <source>
        <dbReference type="EMBL" id="AWH83672.1"/>
    </source>
</evidence>
<dbReference type="KEGG" id="falb:HYN59_00430"/>
<evidence type="ECO:0000313" key="3">
    <source>
        <dbReference type="Proteomes" id="UP000244929"/>
    </source>
</evidence>
<evidence type="ECO:0000256" key="1">
    <source>
        <dbReference type="SAM" id="Phobius"/>
    </source>
</evidence>
<keyword evidence="3" id="KW-1185">Reference proteome</keyword>
<proteinExistence type="predicted"/>
<keyword evidence="1" id="KW-1133">Transmembrane helix</keyword>
<accession>A0A2S1QTE5</accession>
<gene>
    <name evidence="2" type="ORF">HYN59_00430</name>
</gene>
<feature type="transmembrane region" description="Helical" evidence="1">
    <location>
        <begin position="44"/>
        <end position="65"/>
    </location>
</feature>
<sequence length="66" mass="7785">MGEMIFEFILEVFFNGIISFIDFPGALFHWLFRKNSMPFKEITERYFGINLLISILFYGAITIIVL</sequence>
<organism evidence="2 3">
    <name type="scientific">Flavobacterium album</name>
    <dbReference type="NCBI Taxonomy" id="2175091"/>
    <lineage>
        <taxon>Bacteria</taxon>
        <taxon>Pseudomonadati</taxon>
        <taxon>Bacteroidota</taxon>
        <taxon>Flavobacteriia</taxon>
        <taxon>Flavobacteriales</taxon>
        <taxon>Flavobacteriaceae</taxon>
        <taxon>Flavobacterium</taxon>
    </lineage>
</organism>